<accession>A0AAV9DMQ4</accession>
<dbReference type="GO" id="GO:0003677">
    <property type="term" value="F:DNA binding"/>
    <property type="evidence" value="ECO:0007669"/>
    <property type="project" value="TreeGrafter"/>
</dbReference>
<keyword evidence="2" id="KW-0804">Transcription</keyword>
<evidence type="ECO:0000256" key="3">
    <source>
        <dbReference type="ARBA" id="ARBA00023242"/>
    </source>
</evidence>
<dbReference type="EMBL" id="JAUJYO010000012">
    <property type="protein sequence ID" value="KAK1301568.1"/>
    <property type="molecule type" value="Genomic_DNA"/>
</dbReference>
<evidence type="ECO:0000256" key="2">
    <source>
        <dbReference type="ARBA" id="ARBA00023163"/>
    </source>
</evidence>
<dbReference type="GO" id="GO:0045893">
    <property type="term" value="P:positive regulation of DNA-templated transcription"/>
    <property type="evidence" value="ECO:0007669"/>
    <property type="project" value="TreeGrafter"/>
</dbReference>
<reference evidence="5" key="2">
    <citation type="submission" date="2023-06" db="EMBL/GenBank/DDBJ databases">
        <authorList>
            <person name="Ma L."/>
            <person name="Liu K.-W."/>
            <person name="Li Z."/>
            <person name="Hsiao Y.-Y."/>
            <person name="Qi Y."/>
            <person name="Fu T."/>
            <person name="Tang G."/>
            <person name="Zhang D."/>
            <person name="Sun W.-H."/>
            <person name="Liu D.-K."/>
            <person name="Li Y."/>
            <person name="Chen G.-Z."/>
            <person name="Liu X.-D."/>
            <person name="Liao X.-Y."/>
            <person name="Jiang Y.-T."/>
            <person name="Yu X."/>
            <person name="Hao Y."/>
            <person name="Huang J."/>
            <person name="Zhao X.-W."/>
            <person name="Ke S."/>
            <person name="Chen Y.-Y."/>
            <person name="Wu W.-L."/>
            <person name="Hsu J.-L."/>
            <person name="Lin Y.-F."/>
            <person name="Huang M.-D."/>
            <person name="Li C.-Y."/>
            <person name="Huang L."/>
            <person name="Wang Z.-W."/>
            <person name="Zhao X."/>
            <person name="Zhong W.-Y."/>
            <person name="Peng D.-H."/>
            <person name="Ahmad S."/>
            <person name="Lan S."/>
            <person name="Zhang J.-S."/>
            <person name="Tsai W.-C."/>
            <person name="Van De Peer Y."/>
            <person name="Liu Z.-J."/>
        </authorList>
    </citation>
    <scope>NUCLEOTIDE SEQUENCE</scope>
    <source>
        <strain evidence="5">CP</strain>
        <tissue evidence="5">Leaves</tissue>
    </source>
</reference>
<evidence type="ECO:0000313" key="5">
    <source>
        <dbReference type="EMBL" id="KAK1301568.1"/>
    </source>
</evidence>
<keyword evidence="6" id="KW-1185">Reference proteome</keyword>
<feature type="compositionally biased region" description="Low complexity" evidence="4">
    <location>
        <begin position="92"/>
        <end position="107"/>
    </location>
</feature>
<name>A0AAV9DMQ4_ACOCL</name>
<feature type="region of interest" description="Disordered" evidence="4">
    <location>
        <begin position="1"/>
        <end position="28"/>
    </location>
</feature>
<dbReference type="PANTHER" id="PTHR46391:SF35">
    <property type="entry name" value="BASIC LEUCINE ZIPPER 34-LIKE ISOFORM X1"/>
    <property type="match status" value="1"/>
</dbReference>
<evidence type="ECO:0000256" key="1">
    <source>
        <dbReference type="ARBA" id="ARBA00023015"/>
    </source>
</evidence>
<proteinExistence type="predicted"/>
<evidence type="ECO:0000256" key="4">
    <source>
        <dbReference type="SAM" id="MobiDB-lite"/>
    </source>
</evidence>
<evidence type="ECO:0000313" key="6">
    <source>
        <dbReference type="Proteomes" id="UP001180020"/>
    </source>
</evidence>
<dbReference type="InterPro" id="IPR052483">
    <property type="entry name" value="bZIP_transcription_regulators"/>
</dbReference>
<organism evidence="5 6">
    <name type="scientific">Acorus calamus</name>
    <name type="common">Sweet flag</name>
    <dbReference type="NCBI Taxonomy" id="4465"/>
    <lineage>
        <taxon>Eukaryota</taxon>
        <taxon>Viridiplantae</taxon>
        <taxon>Streptophyta</taxon>
        <taxon>Embryophyta</taxon>
        <taxon>Tracheophyta</taxon>
        <taxon>Spermatophyta</taxon>
        <taxon>Magnoliopsida</taxon>
        <taxon>Liliopsida</taxon>
        <taxon>Acoraceae</taxon>
        <taxon>Acorus</taxon>
    </lineage>
</organism>
<reference evidence="5" key="1">
    <citation type="journal article" date="2023" name="Nat. Commun.">
        <title>Diploid and tetraploid genomes of Acorus and the evolution of monocots.</title>
        <authorList>
            <person name="Ma L."/>
            <person name="Liu K.W."/>
            <person name="Li Z."/>
            <person name="Hsiao Y.Y."/>
            <person name="Qi Y."/>
            <person name="Fu T."/>
            <person name="Tang G.D."/>
            <person name="Zhang D."/>
            <person name="Sun W.H."/>
            <person name="Liu D.K."/>
            <person name="Li Y."/>
            <person name="Chen G.Z."/>
            <person name="Liu X.D."/>
            <person name="Liao X.Y."/>
            <person name="Jiang Y.T."/>
            <person name="Yu X."/>
            <person name="Hao Y."/>
            <person name="Huang J."/>
            <person name="Zhao X.W."/>
            <person name="Ke S."/>
            <person name="Chen Y.Y."/>
            <person name="Wu W.L."/>
            <person name="Hsu J.L."/>
            <person name="Lin Y.F."/>
            <person name="Huang M.D."/>
            <person name="Li C.Y."/>
            <person name="Huang L."/>
            <person name="Wang Z.W."/>
            <person name="Zhao X."/>
            <person name="Zhong W.Y."/>
            <person name="Peng D.H."/>
            <person name="Ahmad S."/>
            <person name="Lan S."/>
            <person name="Zhang J.S."/>
            <person name="Tsai W.C."/>
            <person name="Van de Peer Y."/>
            <person name="Liu Z.J."/>
        </authorList>
    </citation>
    <scope>NUCLEOTIDE SEQUENCE</scope>
    <source>
        <strain evidence="5">CP</strain>
    </source>
</reference>
<dbReference type="AlphaFoldDB" id="A0AAV9DMQ4"/>
<comment type="caution">
    <text evidence="5">The sequence shown here is derived from an EMBL/GenBank/DDBJ whole genome shotgun (WGS) entry which is preliminary data.</text>
</comment>
<keyword evidence="1" id="KW-0805">Transcription regulation</keyword>
<dbReference type="GO" id="GO:0005634">
    <property type="term" value="C:nucleus"/>
    <property type="evidence" value="ECO:0007669"/>
    <property type="project" value="TreeGrafter"/>
</dbReference>
<sequence>MAQLPPKVPTNWPSFTPPPPPTTHHHPSWVDEFLDFSAAKRVSHRRSASDSVAFHEPPHFPNHNQHDEFDRLDEEQLMSMFSDDTPSLPPVSATSTPRRPRTTTESTTRTRRQRHRSSSIQRGSRDGGVGVVAAGGYLDQQRVVLNVDNSALKQHIAALAQDKIFKDG</sequence>
<gene>
    <name evidence="5" type="ORF">QJS10_CPB12g01057</name>
</gene>
<dbReference type="Proteomes" id="UP001180020">
    <property type="component" value="Unassembled WGS sequence"/>
</dbReference>
<dbReference type="PANTHER" id="PTHR46391">
    <property type="entry name" value="BASIC LEUCINE ZIPPER 34"/>
    <property type="match status" value="1"/>
</dbReference>
<protein>
    <submittedName>
        <fullName evidence="5">Uncharacterized protein</fullName>
    </submittedName>
</protein>
<feature type="region of interest" description="Disordered" evidence="4">
    <location>
        <begin position="41"/>
        <end position="129"/>
    </location>
</feature>
<keyword evidence="3" id="KW-0539">Nucleus</keyword>